<name>A0A8X8KHB4_ACIGI</name>
<evidence type="ECO:0000313" key="9">
    <source>
        <dbReference type="Proteomes" id="UP000887320"/>
    </source>
</evidence>
<evidence type="ECO:0000259" key="7">
    <source>
        <dbReference type="Pfam" id="PF00892"/>
    </source>
</evidence>
<reference evidence="8" key="1">
    <citation type="submission" date="2021-07" db="EMBL/GenBank/DDBJ databases">
        <authorList>
            <person name="Fernandez M."/>
            <person name="Pereira P."/>
            <person name="Torres Tejerizo G.A."/>
            <person name="Gonzalez P."/>
            <person name="Agostini E."/>
        </authorList>
    </citation>
    <scope>NUCLEOTIDE SEQUENCE</scope>
    <source>
        <strain evidence="8">SFC 500-1A</strain>
    </source>
</reference>
<accession>A0A8X8KHB4</accession>
<dbReference type="InterPro" id="IPR000620">
    <property type="entry name" value="EamA_dom"/>
</dbReference>
<keyword evidence="3 6" id="KW-0812">Transmembrane</keyword>
<evidence type="ECO:0000256" key="3">
    <source>
        <dbReference type="ARBA" id="ARBA00022692"/>
    </source>
</evidence>
<feature type="domain" description="EamA" evidence="7">
    <location>
        <begin position="155"/>
        <end position="286"/>
    </location>
</feature>
<feature type="transmembrane region" description="Helical" evidence="6">
    <location>
        <begin position="73"/>
        <end position="90"/>
    </location>
</feature>
<proteinExistence type="predicted"/>
<dbReference type="InterPro" id="IPR037185">
    <property type="entry name" value="EmrE-like"/>
</dbReference>
<dbReference type="RefSeq" id="WP_234624301.1">
    <property type="nucleotide sequence ID" value="NZ_JAHWXT010000011.1"/>
</dbReference>
<dbReference type="InterPro" id="IPR051258">
    <property type="entry name" value="Diverse_Substrate_Transporter"/>
</dbReference>
<feature type="domain" description="EamA" evidence="7">
    <location>
        <begin position="17"/>
        <end position="144"/>
    </location>
</feature>
<feature type="transmembrane region" description="Helical" evidence="6">
    <location>
        <begin position="128"/>
        <end position="146"/>
    </location>
</feature>
<dbReference type="Pfam" id="PF00892">
    <property type="entry name" value="EamA"/>
    <property type="match status" value="2"/>
</dbReference>
<dbReference type="Proteomes" id="UP000887320">
    <property type="component" value="Unassembled WGS sequence"/>
</dbReference>
<feature type="transmembrane region" description="Helical" evidence="6">
    <location>
        <begin position="43"/>
        <end position="61"/>
    </location>
</feature>
<comment type="subcellular location">
    <subcellularLocation>
        <location evidence="1">Cell membrane</location>
        <topology evidence="1">Multi-pass membrane protein</topology>
    </subcellularLocation>
</comment>
<keyword evidence="5 6" id="KW-0472">Membrane</keyword>
<keyword evidence="2" id="KW-1003">Cell membrane</keyword>
<dbReference type="SUPFAM" id="SSF103481">
    <property type="entry name" value="Multidrug resistance efflux transporter EmrE"/>
    <property type="match status" value="2"/>
</dbReference>
<evidence type="ECO:0000256" key="2">
    <source>
        <dbReference type="ARBA" id="ARBA00022475"/>
    </source>
</evidence>
<comment type="caution">
    <text evidence="8">The sequence shown here is derived from an EMBL/GenBank/DDBJ whole genome shotgun (WGS) entry which is preliminary data.</text>
</comment>
<evidence type="ECO:0000256" key="4">
    <source>
        <dbReference type="ARBA" id="ARBA00022989"/>
    </source>
</evidence>
<organism evidence="8 9">
    <name type="scientific">Acinetobacter guillouiae</name>
    <name type="common">Acinetobacter genomosp. 11</name>
    <dbReference type="NCBI Taxonomy" id="106649"/>
    <lineage>
        <taxon>Bacteria</taxon>
        <taxon>Pseudomonadati</taxon>
        <taxon>Pseudomonadota</taxon>
        <taxon>Gammaproteobacteria</taxon>
        <taxon>Moraxellales</taxon>
        <taxon>Moraxellaceae</taxon>
        <taxon>Acinetobacter</taxon>
    </lineage>
</organism>
<evidence type="ECO:0000313" key="8">
    <source>
        <dbReference type="EMBL" id="MCF0266921.1"/>
    </source>
</evidence>
<evidence type="ECO:0000256" key="6">
    <source>
        <dbReference type="SAM" id="Phobius"/>
    </source>
</evidence>
<feature type="transmembrane region" description="Helical" evidence="6">
    <location>
        <begin position="158"/>
        <end position="179"/>
    </location>
</feature>
<dbReference type="EMBL" id="JAHWXT010000011">
    <property type="protein sequence ID" value="MCF0266921.1"/>
    <property type="molecule type" value="Genomic_DNA"/>
</dbReference>
<keyword evidence="4 6" id="KW-1133">Transmembrane helix</keyword>
<feature type="transmembrane region" description="Helical" evidence="6">
    <location>
        <begin position="217"/>
        <end position="235"/>
    </location>
</feature>
<feature type="transmembrane region" description="Helical" evidence="6">
    <location>
        <begin position="186"/>
        <end position="205"/>
    </location>
</feature>
<protein>
    <submittedName>
        <fullName evidence="8">DMT family transporter</fullName>
    </submittedName>
</protein>
<dbReference type="AlphaFoldDB" id="A0A8X8KHB4"/>
<feature type="transmembrane region" description="Helical" evidence="6">
    <location>
        <begin position="102"/>
        <end position="121"/>
    </location>
</feature>
<sequence>MSSSPLALFLKSRTPQIALILMTMIWGGTFVIVHYALNYSSPMFFVGCRFAAATIAVGLLSYKYLKGINLKELIAGALIGGMIAAGYGSQTVGMQTISSSESAFLTALYVPLVPILIWVIFRKRPHIMTWLGVLLAFIGLIFLTGNGFHHIDLNTGQIITLVGSFAIAMEIILIGHFAGKVNIHRVTVIQLAFASLISFASMPFVGELHIPPFSWQLVMLAVGLGLTSALLQLTMNWAQRSVDPSQAAVIYAGEPVWAALFGRIAGERLPLLALFGGLLVVLGVIISEWRPKFLYTRQLKENSVEIEKQRS</sequence>
<dbReference type="PANTHER" id="PTHR42920:SF5">
    <property type="entry name" value="EAMA DOMAIN-CONTAINING PROTEIN"/>
    <property type="match status" value="1"/>
</dbReference>
<evidence type="ECO:0000256" key="5">
    <source>
        <dbReference type="ARBA" id="ARBA00023136"/>
    </source>
</evidence>
<evidence type="ECO:0000256" key="1">
    <source>
        <dbReference type="ARBA" id="ARBA00004651"/>
    </source>
</evidence>
<gene>
    <name evidence="8" type="ORF">KW868_20940</name>
</gene>
<feature type="transmembrane region" description="Helical" evidence="6">
    <location>
        <begin position="271"/>
        <end position="289"/>
    </location>
</feature>
<dbReference type="GO" id="GO:0005886">
    <property type="term" value="C:plasma membrane"/>
    <property type="evidence" value="ECO:0007669"/>
    <property type="project" value="UniProtKB-SubCell"/>
</dbReference>
<feature type="transmembrane region" description="Helical" evidence="6">
    <location>
        <begin position="17"/>
        <end position="37"/>
    </location>
</feature>
<dbReference type="PANTHER" id="PTHR42920">
    <property type="entry name" value="OS03G0707200 PROTEIN-RELATED"/>
    <property type="match status" value="1"/>
</dbReference>